<feature type="region of interest" description="Disordered" evidence="1">
    <location>
        <begin position="1"/>
        <end position="29"/>
    </location>
</feature>
<dbReference type="EMBL" id="OZ021743">
    <property type="protein sequence ID" value="CAK9329728.1"/>
    <property type="molecule type" value="Genomic_DNA"/>
</dbReference>
<name>A0ABP0ZAD9_9ROSI</name>
<protein>
    <recommendedName>
        <fullName evidence="4">C3H1-type domain-containing protein</fullName>
    </recommendedName>
</protein>
<evidence type="ECO:0000313" key="3">
    <source>
        <dbReference type="Proteomes" id="UP001642487"/>
    </source>
</evidence>
<reference evidence="2 3" key="1">
    <citation type="submission" date="2024-03" db="EMBL/GenBank/DDBJ databases">
        <authorList>
            <person name="Gkanogiannis A."/>
            <person name="Becerra Lopez-Lavalle L."/>
        </authorList>
    </citation>
    <scope>NUCLEOTIDE SEQUENCE [LARGE SCALE GENOMIC DNA]</scope>
</reference>
<evidence type="ECO:0000313" key="2">
    <source>
        <dbReference type="EMBL" id="CAK9329728.1"/>
    </source>
</evidence>
<gene>
    <name evidence="2" type="ORF">CITCOLO1_LOCUS22206</name>
</gene>
<organism evidence="2 3">
    <name type="scientific">Citrullus colocynthis</name>
    <name type="common">colocynth</name>
    <dbReference type="NCBI Taxonomy" id="252529"/>
    <lineage>
        <taxon>Eukaryota</taxon>
        <taxon>Viridiplantae</taxon>
        <taxon>Streptophyta</taxon>
        <taxon>Embryophyta</taxon>
        <taxon>Tracheophyta</taxon>
        <taxon>Spermatophyta</taxon>
        <taxon>Magnoliopsida</taxon>
        <taxon>eudicotyledons</taxon>
        <taxon>Gunneridae</taxon>
        <taxon>Pentapetalae</taxon>
        <taxon>rosids</taxon>
        <taxon>fabids</taxon>
        <taxon>Cucurbitales</taxon>
        <taxon>Cucurbitaceae</taxon>
        <taxon>Benincaseae</taxon>
        <taxon>Citrullus</taxon>
    </lineage>
</organism>
<sequence length="86" mass="9932">MGFYQRREGQEDAENQRDEERTSAGDRSSLKTLEKKVQFAVLLQRRLPLRECREMRGDLFTSFICSGRAGNCIGGRNCHRKHVEDG</sequence>
<proteinExistence type="predicted"/>
<evidence type="ECO:0000256" key="1">
    <source>
        <dbReference type="SAM" id="MobiDB-lite"/>
    </source>
</evidence>
<dbReference type="Proteomes" id="UP001642487">
    <property type="component" value="Chromosome 9"/>
</dbReference>
<accession>A0ABP0ZAD9</accession>
<keyword evidence="3" id="KW-1185">Reference proteome</keyword>
<evidence type="ECO:0008006" key="4">
    <source>
        <dbReference type="Google" id="ProtNLM"/>
    </source>
</evidence>